<gene>
    <name evidence="16" type="ORF">PENNAL_c0019G06782</name>
    <name evidence="15" type="ORF">PNAL_LOCUS5955</name>
</gene>
<evidence type="ECO:0000313" key="16">
    <source>
        <dbReference type="EMBL" id="OQE87651.1"/>
    </source>
</evidence>
<dbReference type="GO" id="GO:0006457">
    <property type="term" value="P:protein folding"/>
    <property type="evidence" value="ECO:0007669"/>
    <property type="project" value="TreeGrafter"/>
</dbReference>
<dbReference type="EMBL" id="CAJVNV010000288">
    <property type="protein sequence ID" value="CAG8145844.1"/>
    <property type="molecule type" value="Genomic_DNA"/>
</dbReference>
<evidence type="ECO:0000256" key="10">
    <source>
        <dbReference type="ARBA" id="ARBA00023235"/>
    </source>
</evidence>
<feature type="domain" description="Thioredoxin" evidence="14">
    <location>
        <begin position="9"/>
        <end position="134"/>
    </location>
</feature>
<evidence type="ECO:0000256" key="2">
    <source>
        <dbReference type="ARBA" id="ARBA00002692"/>
    </source>
</evidence>
<dbReference type="EC" id="5.3.4.1" evidence="5"/>
<evidence type="ECO:0000256" key="11">
    <source>
        <dbReference type="ARBA" id="ARBA00023284"/>
    </source>
</evidence>
<comment type="similarity">
    <text evidence="4">Belongs to the protein disulfide isomerase family.</text>
</comment>
<dbReference type="Pfam" id="PF00085">
    <property type="entry name" value="Thioredoxin"/>
    <property type="match status" value="1"/>
</dbReference>
<proteinExistence type="inferred from homology"/>
<evidence type="ECO:0000313" key="17">
    <source>
        <dbReference type="Proteomes" id="UP000191691"/>
    </source>
</evidence>
<dbReference type="STRING" id="60175.A0A1V6YJR0"/>
<evidence type="ECO:0000256" key="9">
    <source>
        <dbReference type="ARBA" id="ARBA00023157"/>
    </source>
</evidence>
<dbReference type="SUPFAM" id="SSF52833">
    <property type="entry name" value="Thioredoxin-like"/>
    <property type="match status" value="1"/>
</dbReference>
<dbReference type="CDD" id="cd02961">
    <property type="entry name" value="PDI_a_family"/>
    <property type="match status" value="1"/>
</dbReference>
<sequence>MRPSLYILSLLGATATAFTANIRTKSSDVVSLTQETFYDFMEEHDLVLANFYAPWCRHSRNLAPKFEQAATELKSDNIPLIKVDCTQEERLCSDFAIGAYPTLKVFRGPKSHEAYHGSRRAESIISYMIDESIYTGAGGGLYLQTYD</sequence>
<keyword evidence="8" id="KW-0256">Endoplasmic reticulum</keyword>
<dbReference type="AlphaFoldDB" id="A0A1V6YJR0"/>
<dbReference type="GO" id="GO:0003756">
    <property type="term" value="F:protein disulfide isomerase activity"/>
    <property type="evidence" value="ECO:0007669"/>
    <property type="project" value="UniProtKB-EC"/>
</dbReference>
<dbReference type="InterPro" id="IPR036249">
    <property type="entry name" value="Thioredoxin-like_sf"/>
</dbReference>
<evidence type="ECO:0000313" key="15">
    <source>
        <dbReference type="EMBL" id="CAG8145844.1"/>
    </source>
</evidence>
<organism evidence="16 17">
    <name type="scientific">Penicillium nalgiovense</name>
    <dbReference type="NCBI Taxonomy" id="60175"/>
    <lineage>
        <taxon>Eukaryota</taxon>
        <taxon>Fungi</taxon>
        <taxon>Dikarya</taxon>
        <taxon>Ascomycota</taxon>
        <taxon>Pezizomycotina</taxon>
        <taxon>Eurotiomycetes</taxon>
        <taxon>Eurotiomycetidae</taxon>
        <taxon>Eurotiales</taxon>
        <taxon>Aspergillaceae</taxon>
        <taxon>Penicillium</taxon>
    </lineage>
</organism>
<evidence type="ECO:0000256" key="12">
    <source>
        <dbReference type="ARBA" id="ARBA00039846"/>
    </source>
</evidence>
<evidence type="ECO:0000256" key="6">
    <source>
        <dbReference type="ARBA" id="ARBA00022729"/>
    </source>
</evidence>
<accession>A0A1V6YJR0</accession>
<evidence type="ECO:0000256" key="13">
    <source>
        <dbReference type="SAM" id="SignalP"/>
    </source>
</evidence>
<dbReference type="FunFam" id="3.40.30.10:FF:000017">
    <property type="entry name" value="Protein disulfide-isomerase A4"/>
    <property type="match status" value="1"/>
</dbReference>
<dbReference type="OrthoDB" id="427280at2759"/>
<feature type="signal peptide" evidence="13">
    <location>
        <begin position="1"/>
        <end position="19"/>
    </location>
</feature>
<dbReference type="GO" id="GO:0005788">
    <property type="term" value="C:endoplasmic reticulum lumen"/>
    <property type="evidence" value="ECO:0007669"/>
    <property type="project" value="UniProtKB-SubCell"/>
</dbReference>
<dbReference type="EMBL" id="MOOB01000019">
    <property type="protein sequence ID" value="OQE87651.1"/>
    <property type="molecule type" value="Genomic_DNA"/>
</dbReference>
<dbReference type="Gene3D" id="3.40.30.10">
    <property type="entry name" value="Glutaredoxin"/>
    <property type="match status" value="1"/>
</dbReference>
<keyword evidence="7" id="KW-0677">Repeat</keyword>
<comment type="caution">
    <text evidence="16">The sequence shown here is derived from an EMBL/GenBank/DDBJ whole genome shotgun (WGS) entry which is preliminary data.</text>
</comment>
<evidence type="ECO:0000256" key="1">
    <source>
        <dbReference type="ARBA" id="ARBA00001182"/>
    </source>
</evidence>
<reference evidence="17" key="2">
    <citation type="journal article" date="2017" name="Nat. Microbiol.">
        <title>Global analysis of biosynthetic gene clusters reveals vast potential of secondary metabolite production in Penicillium species.</title>
        <authorList>
            <person name="Nielsen J.C."/>
            <person name="Grijseels S."/>
            <person name="Prigent S."/>
            <person name="Ji B."/>
            <person name="Dainat J."/>
            <person name="Nielsen K.F."/>
            <person name="Frisvad J.C."/>
            <person name="Workman M."/>
            <person name="Nielsen J."/>
        </authorList>
    </citation>
    <scope>NUCLEOTIDE SEQUENCE [LARGE SCALE GENOMIC DNA]</scope>
    <source>
        <strain evidence="17">IBT 13039</strain>
    </source>
</reference>
<dbReference type="GO" id="GO:0034976">
    <property type="term" value="P:response to endoplasmic reticulum stress"/>
    <property type="evidence" value="ECO:0007669"/>
    <property type="project" value="TreeGrafter"/>
</dbReference>
<comment type="catalytic activity">
    <reaction evidence="1">
        <text>Catalyzes the rearrangement of -S-S- bonds in proteins.</text>
        <dbReference type="EC" id="5.3.4.1"/>
    </reaction>
</comment>
<reference evidence="16" key="1">
    <citation type="submission" date="2016-10" db="EMBL/GenBank/DDBJ databases">
        <title>Uncovering the secondary metabolism of Penicillium species provides insights into the evolution of 6-MSA pathways.</title>
        <authorList>
            <person name="Nielsen J.C."/>
            <person name="Nielsen J."/>
        </authorList>
    </citation>
    <scope>NUCLEOTIDE SEQUENCE [LARGE SCALE GENOMIC DNA]</scope>
    <source>
        <strain evidence="16">IBT 13039</strain>
    </source>
</reference>
<keyword evidence="10" id="KW-0413">Isomerase</keyword>
<evidence type="ECO:0000256" key="4">
    <source>
        <dbReference type="ARBA" id="ARBA00006347"/>
    </source>
</evidence>
<dbReference type="OMA" id="WCRHSRN"/>
<reference evidence="15" key="3">
    <citation type="submission" date="2021-07" db="EMBL/GenBank/DDBJ databases">
        <authorList>
            <person name="Branca A.L. A."/>
        </authorList>
    </citation>
    <scope>NUCLEOTIDE SEQUENCE</scope>
</reference>
<evidence type="ECO:0000256" key="5">
    <source>
        <dbReference type="ARBA" id="ARBA00012723"/>
    </source>
</evidence>
<keyword evidence="6 13" id="KW-0732">Signal</keyword>
<dbReference type="Proteomes" id="UP001153461">
    <property type="component" value="Unassembled WGS sequence"/>
</dbReference>
<dbReference type="PROSITE" id="PS51352">
    <property type="entry name" value="THIOREDOXIN_2"/>
    <property type="match status" value="1"/>
</dbReference>
<comment type="function">
    <text evidence="2">Participates in the folding of proteins containing disulfide bonds, may be involved in glycosylation, prolyl hydroxylation and triglyceride transfer.</text>
</comment>
<keyword evidence="17" id="KW-1185">Reference proteome</keyword>
<protein>
    <recommendedName>
        <fullName evidence="12">Protein disulfide-isomerase</fullName>
        <ecNumber evidence="5">5.3.4.1</ecNumber>
    </recommendedName>
</protein>
<feature type="chain" id="PRO_5013003405" description="Protein disulfide-isomerase" evidence="13">
    <location>
        <begin position="20"/>
        <end position="147"/>
    </location>
</feature>
<comment type="subcellular location">
    <subcellularLocation>
        <location evidence="3">Endoplasmic reticulum lumen</location>
    </subcellularLocation>
</comment>
<evidence type="ECO:0000259" key="14">
    <source>
        <dbReference type="PROSITE" id="PS51352"/>
    </source>
</evidence>
<evidence type="ECO:0000256" key="8">
    <source>
        <dbReference type="ARBA" id="ARBA00022824"/>
    </source>
</evidence>
<dbReference type="PRINTS" id="PR00421">
    <property type="entry name" value="THIOREDOXIN"/>
</dbReference>
<dbReference type="PANTHER" id="PTHR18929:SF132">
    <property type="entry name" value="PROTEIN DISULFIDE-ISOMERASE A3"/>
    <property type="match status" value="1"/>
</dbReference>
<keyword evidence="9" id="KW-1015">Disulfide bond</keyword>
<evidence type="ECO:0000256" key="3">
    <source>
        <dbReference type="ARBA" id="ARBA00004319"/>
    </source>
</evidence>
<dbReference type="Proteomes" id="UP000191691">
    <property type="component" value="Unassembled WGS sequence"/>
</dbReference>
<dbReference type="InterPro" id="IPR013766">
    <property type="entry name" value="Thioredoxin_domain"/>
</dbReference>
<dbReference type="PANTHER" id="PTHR18929">
    <property type="entry name" value="PROTEIN DISULFIDE ISOMERASE"/>
    <property type="match status" value="1"/>
</dbReference>
<evidence type="ECO:0000256" key="7">
    <source>
        <dbReference type="ARBA" id="ARBA00022737"/>
    </source>
</evidence>
<name>A0A1V6YJR0_PENNA</name>
<keyword evidence="11" id="KW-0676">Redox-active center</keyword>